<dbReference type="EMBL" id="JBHTJL010000009">
    <property type="protein sequence ID" value="MFD1062929.1"/>
    <property type="molecule type" value="Genomic_DNA"/>
</dbReference>
<evidence type="ECO:0008006" key="4">
    <source>
        <dbReference type="Google" id="ProtNLM"/>
    </source>
</evidence>
<dbReference type="Proteomes" id="UP001597013">
    <property type="component" value="Unassembled WGS sequence"/>
</dbReference>
<keyword evidence="3" id="KW-1185">Reference proteome</keyword>
<keyword evidence="1" id="KW-1133">Transmembrane helix</keyword>
<keyword evidence="1" id="KW-0472">Membrane</keyword>
<name>A0ABW3N5L3_9FLAO</name>
<sequence>MKLKLKRNDQIGFTFFLAFAISTTLIYHFEEQFDSQAWRSKPSQRHKMLDYIIEEKLFLNASKQEVIDVLGEPNQNLNNKKDAFIYNLGKPESFFDKKNKQMIITFKNDKAIGVSELDAN</sequence>
<evidence type="ECO:0000256" key="1">
    <source>
        <dbReference type="SAM" id="Phobius"/>
    </source>
</evidence>
<comment type="caution">
    <text evidence="2">The sequence shown here is derived from an EMBL/GenBank/DDBJ whole genome shotgun (WGS) entry which is preliminary data.</text>
</comment>
<evidence type="ECO:0000313" key="3">
    <source>
        <dbReference type="Proteomes" id="UP001597013"/>
    </source>
</evidence>
<evidence type="ECO:0000313" key="2">
    <source>
        <dbReference type="EMBL" id="MFD1062929.1"/>
    </source>
</evidence>
<keyword evidence="1" id="KW-0812">Transmembrane</keyword>
<protein>
    <recommendedName>
        <fullName evidence="4">SmpA / OmlA family protein</fullName>
    </recommendedName>
</protein>
<accession>A0ABW3N5L3</accession>
<proteinExistence type="predicted"/>
<organism evidence="2 3">
    <name type="scientific">Winogradskyella litorisediminis</name>
    <dbReference type="NCBI Taxonomy" id="1156618"/>
    <lineage>
        <taxon>Bacteria</taxon>
        <taxon>Pseudomonadati</taxon>
        <taxon>Bacteroidota</taxon>
        <taxon>Flavobacteriia</taxon>
        <taxon>Flavobacteriales</taxon>
        <taxon>Flavobacteriaceae</taxon>
        <taxon>Winogradskyella</taxon>
    </lineage>
</organism>
<gene>
    <name evidence="2" type="ORF">ACFQ1Q_06690</name>
</gene>
<dbReference type="RefSeq" id="WP_386129225.1">
    <property type="nucleotide sequence ID" value="NZ_JBHTJL010000009.1"/>
</dbReference>
<feature type="transmembrane region" description="Helical" evidence="1">
    <location>
        <begin position="12"/>
        <end position="29"/>
    </location>
</feature>
<reference evidence="3" key="1">
    <citation type="journal article" date="2019" name="Int. J. Syst. Evol. Microbiol.">
        <title>The Global Catalogue of Microorganisms (GCM) 10K type strain sequencing project: providing services to taxonomists for standard genome sequencing and annotation.</title>
        <authorList>
            <consortium name="The Broad Institute Genomics Platform"/>
            <consortium name="The Broad Institute Genome Sequencing Center for Infectious Disease"/>
            <person name="Wu L."/>
            <person name="Ma J."/>
        </authorList>
    </citation>
    <scope>NUCLEOTIDE SEQUENCE [LARGE SCALE GENOMIC DNA]</scope>
    <source>
        <strain evidence="3">CCUG 62215</strain>
    </source>
</reference>